<dbReference type="RefSeq" id="WP_109724966.1">
    <property type="nucleotide sequence ID" value="NZ_CACYST010000007.1"/>
</dbReference>
<organism evidence="16 17">
    <name type="scientific">Ruminococcus flavefaciens</name>
    <dbReference type="NCBI Taxonomy" id="1265"/>
    <lineage>
        <taxon>Bacteria</taxon>
        <taxon>Bacillati</taxon>
        <taxon>Bacillota</taxon>
        <taxon>Clostridia</taxon>
        <taxon>Eubacteriales</taxon>
        <taxon>Oscillospiraceae</taxon>
        <taxon>Ruminococcus</taxon>
    </lineage>
</organism>
<dbReference type="GO" id="GO:0000455">
    <property type="term" value="P:enzyme-directed rRNA pseudouridine synthesis"/>
    <property type="evidence" value="ECO:0007669"/>
    <property type="project" value="TreeGrafter"/>
</dbReference>
<dbReference type="PANTHER" id="PTHR21600">
    <property type="entry name" value="MITOCHONDRIAL RNA PSEUDOURIDINE SYNTHASE"/>
    <property type="match status" value="1"/>
</dbReference>
<accession>A0A315Y3F2</accession>
<dbReference type="SMART" id="SM00363">
    <property type="entry name" value="S4"/>
    <property type="match status" value="1"/>
</dbReference>
<protein>
    <recommendedName>
        <fullName evidence="6">Ribosomal large subunit pseudouridine synthase C</fullName>
        <ecNumber evidence="5">5.4.99.24</ecNumber>
    </recommendedName>
    <alternativeName>
        <fullName evidence="9">23S rRNA pseudouridine(955/2504/2580) synthase</fullName>
    </alternativeName>
    <alternativeName>
        <fullName evidence="10">RNA pseudouridylate synthase</fullName>
    </alternativeName>
    <alternativeName>
        <fullName evidence="13">RNA-uridine isomerase</fullName>
    </alternativeName>
    <alternativeName>
        <fullName evidence="11">rRNA pseudouridylate synthase C</fullName>
    </alternativeName>
    <alternativeName>
        <fullName evidence="12">rRNA-uridine isomerase C</fullName>
    </alternativeName>
</protein>
<evidence type="ECO:0000256" key="2">
    <source>
        <dbReference type="ARBA" id="ARBA00000381"/>
    </source>
</evidence>
<evidence type="ECO:0000256" key="12">
    <source>
        <dbReference type="ARBA" id="ARBA00033053"/>
    </source>
</evidence>
<comment type="similarity">
    <text evidence="4">Belongs to the pseudouridine synthase RluA family.</text>
</comment>
<evidence type="ECO:0000256" key="7">
    <source>
        <dbReference type="ARBA" id="ARBA00022552"/>
    </source>
</evidence>
<evidence type="ECO:0000259" key="15">
    <source>
        <dbReference type="SMART" id="SM00363"/>
    </source>
</evidence>
<keyword evidence="7" id="KW-0698">rRNA processing</keyword>
<feature type="domain" description="RNA-binding S4" evidence="15">
    <location>
        <begin position="13"/>
        <end position="72"/>
    </location>
</feature>
<gene>
    <name evidence="16" type="ORF">IE37_00031</name>
</gene>
<dbReference type="InterPro" id="IPR050188">
    <property type="entry name" value="RluA_PseudoU_synthase"/>
</dbReference>
<evidence type="ECO:0000256" key="9">
    <source>
        <dbReference type="ARBA" id="ARBA00030705"/>
    </source>
</evidence>
<evidence type="ECO:0000256" key="3">
    <source>
        <dbReference type="ARBA" id="ARBA00002876"/>
    </source>
</evidence>
<dbReference type="OrthoDB" id="9807829at2"/>
<dbReference type="InterPro" id="IPR036986">
    <property type="entry name" value="S4_RNA-bd_sf"/>
</dbReference>
<name>A0A315Y3F2_RUMFL</name>
<dbReference type="Gene3D" id="3.10.290.10">
    <property type="entry name" value="RNA-binding S4 domain"/>
    <property type="match status" value="1"/>
</dbReference>
<dbReference type="Proteomes" id="UP000245720">
    <property type="component" value="Unassembled WGS sequence"/>
</dbReference>
<evidence type="ECO:0000256" key="14">
    <source>
        <dbReference type="PROSITE-ProRule" id="PRU00182"/>
    </source>
</evidence>
<dbReference type="CDD" id="cd02869">
    <property type="entry name" value="PseudoU_synth_RluA_like"/>
    <property type="match status" value="1"/>
</dbReference>
<dbReference type="InterPro" id="IPR002942">
    <property type="entry name" value="S4_RNA-bd"/>
</dbReference>
<dbReference type="STRING" id="1265.SAMN02910280_1958"/>
<evidence type="ECO:0000313" key="16">
    <source>
        <dbReference type="EMBL" id="PWJ15140.1"/>
    </source>
</evidence>
<sequence>MKEFIINENDSGQRVDKFISKALPTLPKSMMYRLIRKKDIKINGKRCDIADRLNTGDKVTVYVKDEVSAEKKHDMSFLKCSADLDVIYEDENVLIVSKPIGLDSHSNGSPMTDTLIDRIKHYLYNKKEYLPESESSFAPALCSRLDRNTCGLVTAAKNAAALRELNEAIRSGSIHKIYHCITTSPPPKKEDVITAYHQKDESRNLVKISDSPIDGYKPIKTGYRIIEQRGKLTLAEITLYTGRTHQIRAHMAHIGAPVLGDGKYGNIAANKRCGVFRQALCAYELRFDLPDGSPFSYLNKLKITDNAPDFEKRFFS</sequence>
<dbReference type="EMBL" id="QGDI01000001">
    <property type="protein sequence ID" value="PWJ15140.1"/>
    <property type="molecule type" value="Genomic_DNA"/>
</dbReference>
<proteinExistence type="inferred from homology"/>
<dbReference type="PROSITE" id="PS50889">
    <property type="entry name" value="S4"/>
    <property type="match status" value="1"/>
</dbReference>
<evidence type="ECO:0000256" key="10">
    <source>
        <dbReference type="ARBA" id="ARBA00031870"/>
    </source>
</evidence>
<dbReference type="InterPro" id="IPR020103">
    <property type="entry name" value="PsdUridine_synth_cat_dom_sf"/>
</dbReference>
<dbReference type="GO" id="GO:0003723">
    <property type="term" value="F:RNA binding"/>
    <property type="evidence" value="ECO:0007669"/>
    <property type="project" value="UniProtKB-KW"/>
</dbReference>
<comment type="function">
    <text evidence="3">Responsible for synthesis of pseudouridine from uracil at positions 955, 2504 and 2580 in 23S ribosomal RNA.</text>
</comment>
<dbReference type="SUPFAM" id="SSF55174">
    <property type="entry name" value="Alpha-L RNA-binding motif"/>
    <property type="match status" value="1"/>
</dbReference>
<comment type="catalytic activity">
    <reaction evidence="1">
        <text>a uridine in RNA = a pseudouridine in RNA</text>
        <dbReference type="Rhea" id="RHEA:48348"/>
        <dbReference type="Rhea" id="RHEA-COMP:12068"/>
        <dbReference type="Rhea" id="RHEA-COMP:12069"/>
        <dbReference type="ChEBI" id="CHEBI:65314"/>
        <dbReference type="ChEBI" id="CHEBI:65315"/>
    </reaction>
</comment>
<evidence type="ECO:0000256" key="8">
    <source>
        <dbReference type="ARBA" id="ARBA00023235"/>
    </source>
</evidence>
<evidence type="ECO:0000256" key="4">
    <source>
        <dbReference type="ARBA" id="ARBA00010876"/>
    </source>
</evidence>
<comment type="catalytic activity">
    <reaction evidence="2">
        <text>uridine(955/2504/2580) in 23S rRNA = pseudouridine(955/2504/2580) in 23S rRNA</text>
        <dbReference type="Rhea" id="RHEA:42528"/>
        <dbReference type="Rhea" id="RHEA-COMP:10099"/>
        <dbReference type="Rhea" id="RHEA-COMP:10100"/>
        <dbReference type="ChEBI" id="CHEBI:65314"/>
        <dbReference type="ChEBI" id="CHEBI:65315"/>
        <dbReference type="EC" id="5.4.99.24"/>
    </reaction>
</comment>
<comment type="caution">
    <text evidence="16">The sequence shown here is derived from an EMBL/GenBank/DDBJ whole genome shotgun (WGS) entry which is preliminary data.</text>
</comment>
<evidence type="ECO:0000256" key="11">
    <source>
        <dbReference type="ARBA" id="ARBA00031975"/>
    </source>
</evidence>
<keyword evidence="14" id="KW-0694">RNA-binding</keyword>
<dbReference type="InterPro" id="IPR006145">
    <property type="entry name" value="PsdUridine_synth_RsuA/RluA"/>
</dbReference>
<dbReference type="GO" id="GO:0120159">
    <property type="term" value="F:rRNA pseudouridine synthase activity"/>
    <property type="evidence" value="ECO:0007669"/>
    <property type="project" value="UniProtKB-ARBA"/>
</dbReference>
<evidence type="ECO:0000256" key="1">
    <source>
        <dbReference type="ARBA" id="ARBA00000073"/>
    </source>
</evidence>
<dbReference type="CDD" id="cd00165">
    <property type="entry name" value="S4"/>
    <property type="match status" value="1"/>
</dbReference>
<keyword evidence="8" id="KW-0413">Isomerase</keyword>
<dbReference type="SUPFAM" id="SSF55120">
    <property type="entry name" value="Pseudouridine synthase"/>
    <property type="match status" value="1"/>
</dbReference>
<dbReference type="AlphaFoldDB" id="A0A315Y3F2"/>
<reference evidence="16 17" key="1">
    <citation type="submission" date="2018-05" db="EMBL/GenBank/DDBJ databases">
        <title>The Hungate 1000. A catalogue of reference genomes from the rumen microbiome.</title>
        <authorList>
            <person name="Kelly W."/>
        </authorList>
    </citation>
    <scope>NUCLEOTIDE SEQUENCE [LARGE SCALE GENOMIC DNA]</scope>
    <source>
        <strain evidence="16 17">SAb67</strain>
    </source>
</reference>
<evidence type="ECO:0000313" key="17">
    <source>
        <dbReference type="Proteomes" id="UP000245720"/>
    </source>
</evidence>
<evidence type="ECO:0000256" key="5">
    <source>
        <dbReference type="ARBA" id="ARBA00012785"/>
    </source>
</evidence>
<dbReference type="Pfam" id="PF01479">
    <property type="entry name" value="S4"/>
    <property type="match status" value="1"/>
</dbReference>
<dbReference type="PANTHER" id="PTHR21600:SF92">
    <property type="entry name" value="RIBOSOMAL LARGE SUBUNIT PSEUDOURIDINE SYNTHASE C"/>
    <property type="match status" value="1"/>
</dbReference>
<dbReference type="Pfam" id="PF00849">
    <property type="entry name" value="PseudoU_synth_2"/>
    <property type="match status" value="1"/>
</dbReference>
<dbReference type="EC" id="5.4.99.24" evidence="5"/>
<evidence type="ECO:0000256" key="6">
    <source>
        <dbReference type="ARBA" id="ARBA00017128"/>
    </source>
</evidence>
<evidence type="ECO:0000256" key="13">
    <source>
        <dbReference type="ARBA" id="ARBA00033164"/>
    </source>
</evidence>
<dbReference type="Gene3D" id="3.30.2350.10">
    <property type="entry name" value="Pseudouridine synthase"/>
    <property type="match status" value="1"/>
</dbReference>